<keyword evidence="15" id="KW-1185">Reference proteome</keyword>
<evidence type="ECO:0000256" key="7">
    <source>
        <dbReference type="ARBA" id="ARBA00022989"/>
    </source>
</evidence>
<feature type="transmembrane region" description="Helical" evidence="12">
    <location>
        <begin position="109"/>
        <end position="126"/>
    </location>
</feature>
<evidence type="ECO:0000256" key="6">
    <source>
        <dbReference type="ARBA" id="ARBA00022723"/>
    </source>
</evidence>
<keyword evidence="8" id="KW-0560">Oxidoreductase</keyword>
<dbReference type="RefSeq" id="WP_168609126.1">
    <property type="nucleotide sequence ID" value="NZ_JAAZQD010000003.1"/>
</dbReference>
<keyword evidence="5 12" id="KW-0812">Transmembrane</keyword>
<protein>
    <submittedName>
        <fullName evidence="14">Alkane 1-monooxygenase</fullName>
    </submittedName>
</protein>
<dbReference type="Pfam" id="PF00487">
    <property type="entry name" value="FA_desaturase"/>
    <property type="match status" value="1"/>
</dbReference>
<accession>A0A846ZN36</accession>
<evidence type="ECO:0000256" key="3">
    <source>
        <dbReference type="ARBA" id="ARBA00022475"/>
    </source>
</evidence>
<keyword evidence="7 12" id="KW-1133">Transmembrane helix</keyword>
<evidence type="ECO:0000256" key="9">
    <source>
        <dbReference type="ARBA" id="ARBA00023004"/>
    </source>
</evidence>
<keyword evidence="11 12" id="KW-0472">Membrane</keyword>
<dbReference type="PANTHER" id="PTHR38674:SF1">
    <property type="entry name" value="ALKANE 1-MONOOXYGENASE 1"/>
    <property type="match status" value="1"/>
</dbReference>
<evidence type="ECO:0000256" key="12">
    <source>
        <dbReference type="SAM" id="Phobius"/>
    </source>
</evidence>
<evidence type="ECO:0000313" key="14">
    <source>
        <dbReference type="EMBL" id="NKZ38980.1"/>
    </source>
</evidence>
<evidence type="ECO:0000256" key="4">
    <source>
        <dbReference type="ARBA" id="ARBA00022519"/>
    </source>
</evidence>
<reference evidence="14 15" key="1">
    <citation type="journal article" date="2017" name="Int. J. Syst. Evol. Microbiol.">
        <title>Oleiagrimonas citrea sp. nov., a marine bacterium isolated from tidal flat sediment and emended description of the genus Oleiagrimonas Fang et al. 2015 and Oleiagrimonas soli.</title>
        <authorList>
            <person name="Yang S.H."/>
            <person name="Seo H.S."/>
            <person name="Seong C.N."/>
            <person name="Kwon K.K."/>
        </authorList>
    </citation>
    <scope>NUCLEOTIDE SEQUENCE [LARGE SCALE GENOMIC DNA]</scope>
    <source>
        <strain evidence="14 15">MEBiC09124</strain>
    </source>
</reference>
<keyword evidence="3" id="KW-1003">Cell membrane</keyword>
<comment type="subcellular location">
    <subcellularLocation>
        <location evidence="1">Cell inner membrane</location>
        <topology evidence="1">Multi-pass membrane protein</topology>
    </subcellularLocation>
</comment>
<dbReference type="PANTHER" id="PTHR38674">
    <property type="entry name" value="ALKANE 1-MONOOXYGENASE 1"/>
    <property type="match status" value="1"/>
</dbReference>
<gene>
    <name evidence="14" type="ORF">HF690_08455</name>
</gene>
<keyword evidence="4" id="KW-0997">Cell inner membrane</keyword>
<evidence type="ECO:0000256" key="2">
    <source>
        <dbReference type="ARBA" id="ARBA00010823"/>
    </source>
</evidence>
<dbReference type="EMBL" id="JAAZQD010000003">
    <property type="protein sequence ID" value="NKZ38980.1"/>
    <property type="molecule type" value="Genomic_DNA"/>
</dbReference>
<evidence type="ECO:0000259" key="13">
    <source>
        <dbReference type="Pfam" id="PF00487"/>
    </source>
</evidence>
<dbReference type="GO" id="GO:0006629">
    <property type="term" value="P:lipid metabolic process"/>
    <property type="evidence" value="ECO:0007669"/>
    <property type="project" value="InterPro"/>
</dbReference>
<dbReference type="GO" id="GO:0005886">
    <property type="term" value="C:plasma membrane"/>
    <property type="evidence" value="ECO:0007669"/>
    <property type="project" value="UniProtKB-SubCell"/>
</dbReference>
<evidence type="ECO:0000256" key="10">
    <source>
        <dbReference type="ARBA" id="ARBA00023033"/>
    </source>
</evidence>
<name>A0A846ZN36_9GAMM</name>
<evidence type="ECO:0000313" key="15">
    <source>
        <dbReference type="Proteomes" id="UP000541636"/>
    </source>
</evidence>
<feature type="transmembrane region" description="Helical" evidence="12">
    <location>
        <begin position="222"/>
        <end position="249"/>
    </location>
</feature>
<feature type="domain" description="Fatty acid desaturase" evidence="13">
    <location>
        <begin position="110"/>
        <end position="332"/>
    </location>
</feature>
<evidence type="ECO:0000256" key="11">
    <source>
        <dbReference type="ARBA" id="ARBA00023136"/>
    </source>
</evidence>
<evidence type="ECO:0000256" key="1">
    <source>
        <dbReference type="ARBA" id="ARBA00004429"/>
    </source>
</evidence>
<comment type="similarity">
    <text evidence="2">Belongs to the fatty acid desaturase type 1 family. AlkB subfamily.</text>
</comment>
<dbReference type="InterPro" id="IPR033885">
    <property type="entry name" value="AlkB/XylM"/>
</dbReference>
<comment type="caution">
    <text evidence="14">The sequence shown here is derived from an EMBL/GenBank/DDBJ whole genome shotgun (WGS) entry which is preliminary data.</text>
</comment>
<keyword evidence="9" id="KW-0408">Iron</keyword>
<dbReference type="AlphaFoldDB" id="A0A846ZN36"/>
<keyword evidence="6" id="KW-0479">Metal-binding</keyword>
<keyword evidence="10 14" id="KW-0503">Monooxygenase</keyword>
<proteinExistence type="inferred from homology"/>
<dbReference type="InterPro" id="IPR005804">
    <property type="entry name" value="FA_desaturase_dom"/>
</dbReference>
<feature type="transmembrane region" description="Helical" evidence="12">
    <location>
        <begin position="74"/>
        <end position="97"/>
    </location>
</feature>
<dbReference type="CDD" id="cd03512">
    <property type="entry name" value="Alkane-hydroxylase"/>
    <property type="match status" value="1"/>
</dbReference>
<sequence length="362" mass="41150">MRVRDLGYLAVFLTAALPLEAWWLMRGGVAPDLAAWMPLAVIYGLVPLLDVLLGRDRSNPVDEAQAQRLDAQRWFRVLTWLCVPIWLALLVFCMKQITTLPLGPIGQLGWLLSTGTIGGVLAINVAHELIHKAGRLEPLLGGIALTSVGYFGFKIEHLRGHHVRVATPEDVSSARLGESVYPFVLRALIHNPRAAWRLEVERLQRRGLPPLSWHNEMLRWSLLWLLMLAAATLWTGWAGALFFIAQGIIASATLEVINYVEHYGLRRVRDAQGRYERVTHLHSWNASQRLTNWLLFQLQRHSDHHAHARRRYQVLRHHADSPQLPTGYAGMFVLALVPPLWRRVMDHRVRDFNARSAMPAQA</sequence>
<organism evidence="14 15">
    <name type="scientific">Oleiagrimonas citrea</name>
    <dbReference type="NCBI Taxonomy" id="1665687"/>
    <lineage>
        <taxon>Bacteria</taxon>
        <taxon>Pseudomonadati</taxon>
        <taxon>Pseudomonadota</taxon>
        <taxon>Gammaproteobacteria</taxon>
        <taxon>Lysobacterales</taxon>
        <taxon>Rhodanobacteraceae</taxon>
        <taxon>Oleiagrimonas</taxon>
    </lineage>
</organism>
<evidence type="ECO:0000256" key="5">
    <source>
        <dbReference type="ARBA" id="ARBA00022692"/>
    </source>
</evidence>
<feature type="transmembrane region" description="Helical" evidence="12">
    <location>
        <begin position="34"/>
        <end position="53"/>
    </location>
</feature>
<dbReference type="Proteomes" id="UP000541636">
    <property type="component" value="Unassembled WGS sequence"/>
</dbReference>
<evidence type="ECO:0000256" key="8">
    <source>
        <dbReference type="ARBA" id="ARBA00023002"/>
    </source>
</evidence>
<dbReference type="GO" id="GO:0046872">
    <property type="term" value="F:metal ion binding"/>
    <property type="evidence" value="ECO:0007669"/>
    <property type="project" value="UniProtKB-KW"/>
</dbReference>
<dbReference type="GO" id="GO:0004497">
    <property type="term" value="F:monooxygenase activity"/>
    <property type="evidence" value="ECO:0007669"/>
    <property type="project" value="UniProtKB-KW"/>
</dbReference>